<dbReference type="GO" id="GO:0003677">
    <property type="term" value="F:DNA binding"/>
    <property type="evidence" value="ECO:0007669"/>
    <property type="project" value="InterPro"/>
</dbReference>
<reference evidence="2 3" key="1">
    <citation type="submission" date="2019-05" db="EMBL/GenBank/DDBJ databases">
        <title>Genome sequences of Thalassotalea litorea 1K03283.</title>
        <authorList>
            <person name="Zhang D."/>
        </authorList>
    </citation>
    <scope>NUCLEOTIDE SEQUENCE [LARGE SCALE GENOMIC DNA]</scope>
    <source>
        <strain evidence="2 3">MCCC 1K03283</strain>
    </source>
</reference>
<feature type="domain" description="HTH cro/C1-type" evidence="1">
    <location>
        <begin position="11"/>
        <end position="64"/>
    </location>
</feature>
<dbReference type="AlphaFoldDB" id="A0A5R9IM78"/>
<dbReference type="CDD" id="cd00093">
    <property type="entry name" value="HTH_XRE"/>
    <property type="match status" value="1"/>
</dbReference>
<evidence type="ECO:0000313" key="3">
    <source>
        <dbReference type="Proteomes" id="UP000307790"/>
    </source>
</evidence>
<organism evidence="2 3">
    <name type="scientific">Thalassotalea litorea</name>
    <dbReference type="NCBI Taxonomy" id="2020715"/>
    <lineage>
        <taxon>Bacteria</taxon>
        <taxon>Pseudomonadati</taxon>
        <taxon>Pseudomonadota</taxon>
        <taxon>Gammaproteobacteria</taxon>
        <taxon>Alteromonadales</taxon>
        <taxon>Colwelliaceae</taxon>
        <taxon>Thalassotalea</taxon>
    </lineage>
</organism>
<evidence type="ECO:0000259" key="1">
    <source>
        <dbReference type="PROSITE" id="PS50943"/>
    </source>
</evidence>
<dbReference type="OrthoDB" id="5298444at2"/>
<keyword evidence="3" id="KW-1185">Reference proteome</keyword>
<dbReference type="PROSITE" id="PS50943">
    <property type="entry name" value="HTH_CROC1"/>
    <property type="match status" value="1"/>
</dbReference>
<dbReference type="InterPro" id="IPR010982">
    <property type="entry name" value="Lambda_DNA-bd_dom_sf"/>
</dbReference>
<dbReference type="Proteomes" id="UP000307790">
    <property type="component" value="Unassembled WGS sequence"/>
</dbReference>
<dbReference type="Pfam" id="PF13443">
    <property type="entry name" value="HTH_26"/>
    <property type="match status" value="1"/>
</dbReference>
<protein>
    <submittedName>
        <fullName evidence="2">Helix-turn-helix transcriptional regulator</fullName>
    </submittedName>
</protein>
<name>A0A5R9IM78_9GAMM</name>
<evidence type="ECO:0000313" key="2">
    <source>
        <dbReference type="EMBL" id="TLU66650.1"/>
    </source>
</evidence>
<dbReference type="Gene3D" id="1.10.260.40">
    <property type="entry name" value="lambda repressor-like DNA-binding domains"/>
    <property type="match status" value="1"/>
</dbReference>
<proteinExistence type="predicted"/>
<dbReference type="RefSeq" id="WP_138318717.1">
    <property type="nucleotide sequence ID" value="NZ_VCBC01000004.1"/>
</dbReference>
<accession>A0A5R9IM78</accession>
<dbReference type="EMBL" id="VCBC01000004">
    <property type="protein sequence ID" value="TLU66650.1"/>
    <property type="molecule type" value="Genomic_DNA"/>
</dbReference>
<sequence>MSQIPKMMQVLKRLLKQQQLTYADVAASFSMSEANVKRFFSQQRLSMDRLEQLCELLDLTLSDFFYLVEKQQQKISQLTLEQEQQLVDDPKLLLVAACVRDGWSYHDIISTYTIEPLQAVRLLARLDKLNMIQLLPNNHYKLLIAHDFQWISRGPLERFIANDVMNKFLMSDFQDDNAFRFYLRGSYSASSINLIKKKLQHLKQECDELNQQDSKINPANRQHIGVLLAMRPWELSMFRQLRRRDEHSN</sequence>
<comment type="caution">
    <text evidence="2">The sequence shown here is derived from an EMBL/GenBank/DDBJ whole genome shotgun (WGS) entry which is preliminary data.</text>
</comment>
<dbReference type="SUPFAM" id="SSF47413">
    <property type="entry name" value="lambda repressor-like DNA-binding domains"/>
    <property type="match status" value="1"/>
</dbReference>
<gene>
    <name evidence="2" type="ORF">FE810_03810</name>
</gene>
<dbReference type="SMART" id="SM00530">
    <property type="entry name" value="HTH_XRE"/>
    <property type="match status" value="1"/>
</dbReference>
<dbReference type="InterPro" id="IPR001387">
    <property type="entry name" value="Cro/C1-type_HTH"/>
</dbReference>